<evidence type="ECO:0000256" key="1">
    <source>
        <dbReference type="SAM" id="MobiDB-lite"/>
    </source>
</evidence>
<dbReference type="Gene3D" id="3.30.420.210">
    <property type="entry name" value="SEP domain"/>
    <property type="match status" value="1"/>
</dbReference>
<dbReference type="GO" id="GO:0000045">
    <property type="term" value="P:autophagosome assembly"/>
    <property type="evidence" value="ECO:0007669"/>
    <property type="project" value="TreeGrafter"/>
</dbReference>
<dbReference type="InterPro" id="IPR012989">
    <property type="entry name" value="SEP_domain"/>
</dbReference>
<evidence type="ECO:0000313" key="4">
    <source>
        <dbReference type="EMBL" id="KAK7696522.1"/>
    </source>
</evidence>
<name>A0AAW0H035_9APHY</name>
<dbReference type="SMART" id="SM00553">
    <property type="entry name" value="SEP"/>
    <property type="match status" value="1"/>
</dbReference>
<dbReference type="InterPro" id="IPR029071">
    <property type="entry name" value="Ubiquitin-like_domsf"/>
</dbReference>
<dbReference type="SMART" id="SM00166">
    <property type="entry name" value="UBX"/>
    <property type="match status" value="1"/>
</dbReference>
<feature type="compositionally biased region" description="Low complexity" evidence="1">
    <location>
        <begin position="295"/>
        <end position="304"/>
    </location>
</feature>
<sequence>MSGNNTPRTLGGDPVDGPTNWPSTSSNSAPRIGRIGGWGASSSSSSSSRPSGGGRIATLRDIASNSGPGPSMGRSGEAPPPGGGHAHGEDDDEEDDDEEEGREKGGENWYAGGERSGLSVQNPNAPSNQPGGDLVRDLLRRASRGLGPAPEPRDSIFSGGGHRLGSDEVESEFIPDPNAPDEEELETVVRHLTLWRDGFSIEDGELLRYGDERNESILADINSGRAPPSVVGVEVGQPVELRVVKRLNEDYVPPPPTSRPFGGAGHRLGSPLPGAVVDVDTSMPGSFPGTSRSVPASSAAASAPGGSGGTKFEVDQTKPTTSVQVRLADGTRMICQMNLDHTVRDIRNFINASRPENNSRAYTIGTTFPNRVLEDDSQTIQNAGLVKGVVVQRWL</sequence>
<gene>
    <name evidence="4" type="ORF">QCA50_001180</name>
</gene>
<dbReference type="Pfam" id="PF00789">
    <property type="entry name" value="UBX"/>
    <property type="match status" value="1"/>
</dbReference>
<feature type="compositionally biased region" description="Polar residues" evidence="1">
    <location>
        <begin position="20"/>
        <end position="29"/>
    </location>
</feature>
<protein>
    <recommendedName>
        <fullName evidence="6">SEP-domain-containing protein</fullName>
    </recommendedName>
</protein>
<evidence type="ECO:0000313" key="5">
    <source>
        <dbReference type="Proteomes" id="UP001385951"/>
    </source>
</evidence>
<feature type="region of interest" description="Disordered" evidence="1">
    <location>
        <begin position="283"/>
        <end position="313"/>
    </location>
</feature>
<feature type="region of interest" description="Disordered" evidence="1">
    <location>
        <begin position="1"/>
        <end position="182"/>
    </location>
</feature>
<dbReference type="CDD" id="cd01770">
    <property type="entry name" value="UBX_UBXN2"/>
    <property type="match status" value="1"/>
</dbReference>
<dbReference type="Gene3D" id="3.10.20.90">
    <property type="entry name" value="Phosphatidylinositol 3-kinase Catalytic Subunit, Chain A, domain 1"/>
    <property type="match status" value="1"/>
</dbReference>
<feature type="compositionally biased region" description="Low complexity" evidence="1">
    <location>
        <begin position="40"/>
        <end position="50"/>
    </location>
</feature>
<dbReference type="GO" id="GO:0005829">
    <property type="term" value="C:cytosol"/>
    <property type="evidence" value="ECO:0007669"/>
    <property type="project" value="TreeGrafter"/>
</dbReference>
<reference evidence="4 5" key="1">
    <citation type="submission" date="2022-09" db="EMBL/GenBank/DDBJ databases">
        <authorList>
            <person name="Palmer J.M."/>
        </authorList>
    </citation>
    <scope>NUCLEOTIDE SEQUENCE [LARGE SCALE GENOMIC DNA]</scope>
    <source>
        <strain evidence="4 5">DSM 7382</strain>
    </source>
</reference>
<organism evidence="4 5">
    <name type="scientific">Cerrena zonata</name>
    <dbReference type="NCBI Taxonomy" id="2478898"/>
    <lineage>
        <taxon>Eukaryota</taxon>
        <taxon>Fungi</taxon>
        <taxon>Dikarya</taxon>
        <taxon>Basidiomycota</taxon>
        <taxon>Agaricomycotina</taxon>
        <taxon>Agaricomycetes</taxon>
        <taxon>Polyporales</taxon>
        <taxon>Cerrenaceae</taxon>
        <taxon>Cerrena</taxon>
    </lineage>
</organism>
<dbReference type="GO" id="GO:0061025">
    <property type="term" value="P:membrane fusion"/>
    <property type="evidence" value="ECO:0007669"/>
    <property type="project" value="TreeGrafter"/>
</dbReference>
<dbReference type="AlphaFoldDB" id="A0AAW0H035"/>
<feature type="compositionally biased region" description="Polar residues" evidence="1">
    <location>
        <begin position="118"/>
        <end position="130"/>
    </location>
</feature>
<dbReference type="GO" id="GO:0043130">
    <property type="term" value="F:ubiquitin binding"/>
    <property type="evidence" value="ECO:0007669"/>
    <property type="project" value="TreeGrafter"/>
</dbReference>
<dbReference type="InterPro" id="IPR036241">
    <property type="entry name" value="NSFL1C_SEP_dom_sf"/>
</dbReference>
<feature type="compositionally biased region" description="Acidic residues" evidence="1">
    <location>
        <begin position="89"/>
        <end position="100"/>
    </location>
</feature>
<dbReference type="InterPro" id="IPR001012">
    <property type="entry name" value="UBX_dom"/>
</dbReference>
<dbReference type="Proteomes" id="UP001385951">
    <property type="component" value="Unassembled WGS sequence"/>
</dbReference>
<dbReference type="EMBL" id="JASBNA010000001">
    <property type="protein sequence ID" value="KAK7696522.1"/>
    <property type="molecule type" value="Genomic_DNA"/>
</dbReference>
<dbReference type="GO" id="GO:0005634">
    <property type="term" value="C:nucleus"/>
    <property type="evidence" value="ECO:0007669"/>
    <property type="project" value="TreeGrafter"/>
</dbReference>
<dbReference type="PANTHER" id="PTHR23333">
    <property type="entry name" value="UBX DOMAIN CONTAINING PROTEIN"/>
    <property type="match status" value="1"/>
</dbReference>
<feature type="domain" description="SEP" evidence="3">
    <location>
        <begin position="187"/>
        <end position="252"/>
    </location>
</feature>
<dbReference type="GO" id="GO:0043161">
    <property type="term" value="P:proteasome-mediated ubiquitin-dependent protein catabolic process"/>
    <property type="evidence" value="ECO:0007669"/>
    <property type="project" value="TreeGrafter"/>
</dbReference>
<proteinExistence type="predicted"/>
<dbReference type="PROSITE" id="PS51399">
    <property type="entry name" value="SEP"/>
    <property type="match status" value="1"/>
</dbReference>
<dbReference type="GO" id="GO:0007030">
    <property type="term" value="P:Golgi organization"/>
    <property type="evidence" value="ECO:0007669"/>
    <property type="project" value="TreeGrafter"/>
</dbReference>
<feature type="compositionally biased region" description="Acidic residues" evidence="1">
    <location>
        <begin position="167"/>
        <end position="182"/>
    </location>
</feature>
<dbReference type="PANTHER" id="PTHR23333:SF20">
    <property type="entry name" value="NSFL1 COFACTOR P47"/>
    <property type="match status" value="1"/>
</dbReference>
<feature type="domain" description="UBX" evidence="2">
    <location>
        <begin position="316"/>
        <end position="393"/>
    </location>
</feature>
<dbReference type="SUPFAM" id="SSF102848">
    <property type="entry name" value="NSFL1 (p97 ATPase) cofactor p47, SEP domain"/>
    <property type="match status" value="1"/>
</dbReference>
<keyword evidence="5" id="KW-1185">Reference proteome</keyword>
<evidence type="ECO:0000259" key="3">
    <source>
        <dbReference type="PROSITE" id="PS51399"/>
    </source>
</evidence>
<dbReference type="GO" id="GO:0031468">
    <property type="term" value="P:nuclear membrane reassembly"/>
    <property type="evidence" value="ECO:0007669"/>
    <property type="project" value="TreeGrafter"/>
</dbReference>
<dbReference type="Pfam" id="PF08059">
    <property type="entry name" value="SEP"/>
    <property type="match status" value="1"/>
</dbReference>
<evidence type="ECO:0000259" key="2">
    <source>
        <dbReference type="PROSITE" id="PS50033"/>
    </source>
</evidence>
<evidence type="ECO:0008006" key="6">
    <source>
        <dbReference type="Google" id="ProtNLM"/>
    </source>
</evidence>
<dbReference type="PROSITE" id="PS50033">
    <property type="entry name" value="UBX"/>
    <property type="match status" value="1"/>
</dbReference>
<comment type="caution">
    <text evidence="4">The sequence shown here is derived from an EMBL/GenBank/DDBJ whole genome shotgun (WGS) entry which is preliminary data.</text>
</comment>
<dbReference type="SUPFAM" id="SSF54236">
    <property type="entry name" value="Ubiquitin-like"/>
    <property type="match status" value="1"/>
</dbReference>
<accession>A0AAW0H035</accession>